<accession>A0AAN6PUA1</accession>
<feature type="region of interest" description="Disordered" evidence="1">
    <location>
        <begin position="151"/>
        <end position="172"/>
    </location>
</feature>
<name>A0AAN6PUA1_9PEZI</name>
<evidence type="ECO:0008006" key="4">
    <source>
        <dbReference type="Google" id="ProtNLM"/>
    </source>
</evidence>
<dbReference type="AlphaFoldDB" id="A0AAN6PUA1"/>
<keyword evidence="3" id="KW-1185">Reference proteome</keyword>
<comment type="caution">
    <text evidence="2">The sequence shown here is derived from an EMBL/GenBank/DDBJ whole genome shotgun (WGS) entry which is preliminary data.</text>
</comment>
<reference evidence="2" key="1">
    <citation type="journal article" date="2023" name="Mol. Phylogenet. Evol.">
        <title>Genome-scale phylogeny and comparative genomics of the fungal order Sordariales.</title>
        <authorList>
            <person name="Hensen N."/>
            <person name="Bonometti L."/>
            <person name="Westerberg I."/>
            <person name="Brannstrom I.O."/>
            <person name="Guillou S."/>
            <person name="Cros-Aarteil S."/>
            <person name="Calhoun S."/>
            <person name="Haridas S."/>
            <person name="Kuo A."/>
            <person name="Mondo S."/>
            <person name="Pangilinan J."/>
            <person name="Riley R."/>
            <person name="LaButti K."/>
            <person name="Andreopoulos B."/>
            <person name="Lipzen A."/>
            <person name="Chen C."/>
            <person name="Yan M."/>
            <person name="Daum C."/>
            <person name="Ng V."/>
            <person name="Clum A."/>
            <person name="Steindorff A."/>
            <person name="Ohm R.A."/>
            <person name="Martin F."/>
            <person name="Silar P."/>
            <person name="Natvig D.O."/>
            <person name="Lalanne C."/>
            <person name="Gautier V."/>
            <person name="Ament-Velasquez S.L."/>
            <person name="Kruys A."/>
            <person name="Hutchinson M.I."/>
            <person name="Powell A.J."/>
            <person name="Barry K."/>
            <person name="Miller A.N."/>
            <person name="Grigoriev I.V."/>
            <person name="Debuchy R."/>
            <person name="Gladieux P."/>
            <person name="Hiltunen Thoren M."/>
            <person name="Johannesson H."/>
        </authorList>
    </citation>
    <scope>NUCLEOTIDE SEQUENCE</scope>
    <source>
        <strain evidence="2">CBS 757.83</strain>
    </source>
</reference>
<proteinExistence type="predicted"/>
<gene>
    <name evidence="2" type="ORF">N658DRAFT_546593</name>
</gene>
<evidence type="ECO:0000256" key="1">
    <source>
        <dbReference type="SAM" id="MobiDB-lite"/>
    </source>
</evidence>
<protein>
    <recommendedName>
        <fullName evidence="4">F-box domain-containing protein</fullName>
    </recommendedName>
</protein>
<reference evidence="2" key="2">
    <citation type="submission" date="2023-05" db="EMBL/GenBank/DDBJ databases">
        <authorList>
            <consortium name="Lawrence Berkeley National Laboratory"/>
            <person name="Steindorff A."/>
            <person name="Hensen N."/>
            <person name="Bonometti L."/>
            <person name="Westerberg I."/>
            <person name="Brannstrom I.O."/>
            <person name="Guillou S."/>
            <person name="Cros-Aarteil S."/>
            <person name="Calhoun S."/>
            <person name="Haridas S."/>
            <person name="Kuo A."/>
            <person name="Mondo S."/>
            <person name="Pangilinan J."/>
            <person name="Riley R."/>
            <person name="Labutti K."/>
            <person name="Andreopoulos B."/>
            <person name="Lipzen A."/>
            <person name="Chen C."/>
            <person name="Yanf M."/>
            <person name="Daum C."/>
            <person name="Ng V."/>
            <person name="Clum A."/>
            <person name="Ohm R."/>
            <person name="Martin F."/>
            <person name="Silar P."/>
            <person name="Natvig D."/>
            <person name="Lalanne C."/>
            <person name="Gautier V."/>
            <person name="Ament-Velasquez S.L."/>
            <person name="Kruys A."/>
            <person name="Hutchinson M.I."/>
            <person name="Powell A.J."/>
            <person name="Barry K."/>
            <person name="Miller A.N."/>
            <person name="Grigoriev I.V."/>
            <person name="Debuchy R."/>
            <person name="Gladieux P."/>
            <person name="Thoren M.H."/>
            <person name="Johannesson H."/>
        </authorList>
    </citation>
    <scope>NUCLEOTIDE SEQUENCE</scope>
    <source>
        <strain evidence="2">CBS 757.83</strain>
    </source>
</reference>
<sequence>MRRLPPELWLKICADLDLPDAASLRLACRTLSSIGAPFVLRELTLCLHSTALALLRAVASDPIKAASIRSLVYVPGSFYPLEHPDIKVSNYVPHSSGLITPATLQTLDRYKRACRDQARILSNDLDYELYADVLPQLTALRSFVIDCAPGRPRQQNHHHHHHQSTSTAAATHKGSITTISNLASRPWYQPTQHPHTHHGKPGRRALASLLRALDNSGSVSSLASIKALGLSWESFDDLAWAAARPRRPRLTSFFEGLRSLSLQFCLCGVLRRGNDTRAEGLARYERLMGKGGGGADGGLAGFLGAVPGLVSLAVGFCYGLGPSEEGGSEDGEGNLKGKQQRWPRLGSLSLGGLNLPGGLLMEFLGGHRSTLRRLELFSVWTDGDWPEMLQEMRGMLALEDAAVWTKIYSDAGQWHVGRPPANGIVKGKAWRGEPVNLATAVGRYLVNGGECPVTERNMIPATSSTVRGCYTCGLY</sequence>
<organism evidence="2 3">
    <name type="scientific">Parathielavia hyrcaniae</name>
    <dbReference type="NCBI Taxonomy" id="113614"/>
    <lineage>
        <taxon>Eukaryota</taxon>
        <taxon>Fungi</taxon>
        <taxon>Dikarya</taxon>
        <taxon>Ascomycota</taxon>
        <taxon>Pezizomycotina</taxon>
        <taxon>Sordariomycetes</taxon>
        <taxon>Sordariomycetidae</taxon>
        <taxon>Sordariales</taxon>
        <taxon>Chaetomiaceae</taxon>
        <taxon>Parathielavia</taxon>
    </lineage>
</organism>
<dbReference type="Proteomes" id="UP001305647">
    <property type="component" value="Unassembled WGS sequence"/>
</dbReference>
<dbReference type="EMBL" id="MU863666">
    <property type="protein sequence ID" value="KAK4097898.1"/>
    <property type="molecule type" value="Genomic_DNA"/>
</dbReference>
<feature type="compositionally biased region" description="Basic residues" evidence="1">
    <location>
        <begin position="154"/>
        <end position="163"/>
    </location>
</feature>
<evidence type="ECO:0000313" key="2">
    <source>
        <dbReference type="EMBL" id="KAK4097898.1"/>
    </source>
</evidence>
<evidence type="ECO:0000313" key="3">
    <source>
        <dbReference type="Proteomes" id="UP001305647"/>
    </source>
</evidence>
<dbReference type="CDD" id="cd09917">
    <property type="entry name" value="F-box_SF"/>
    <property type="match status" value="1"/>
</dbReference>